<comment type="caution">
    <text evidence="2">The sequence shown here is derived from an EMBL/GenBank/DDBJ whole genome shotgun (WGS) entry which is preliminary data.</text>
</comment>
<reference evidence="2 3" key="1">
    <citation type="submission" date="2024-04" db="EMBL/GenBank/DDBJ databases">
        <authorList>
            <person name="Rising A."/>
            <person name="Reimegard J."/>
            <person name="Sonavane S."/>
            <person name="Akerstrom W."/>
            <person name="Nylinder S."/>
            <person name="Hedman E."/>
            <person name="Kallberg Y."/>
        </authorList>
    </citation>
    <scope>NUCLEOTIDE SEQUENCE [LARGE SCALE GENOMIC DNA]</scope>
</reference>
<accession>A0AAV2BVZ6</accession>
<evidence type="ECO:0000256" key="1">
    <source>
        <dbReference type="SAM" id="MobiDB-lite"/>
    </source>
</evidence>
<dbReference type="AlphaFoldDB" id="A0AAV2BVZ6"/>
<organism evidence="2 3">
    <name type="scientific">Larinioides sclopetarius</name>
    <dbReference type="NCBI Taxonomy" id="280406"/>
    <lineage>
        <taxon>Eukaryota</taxon>
        <taxon>Metazoa</taxon>
        <taxon>Ecdysozoa</taxon>
        <taxon>Arthropoda</taxon>
        <taxon>Chelicerata</taxon>
        <taxon>Arachnida</taxon>
        <taxon>Araneae</taxon>
        <taxon>Araneomorphae</taxon>
        <taxon>Entelegynae</taxon>
        <taxon>Araneoidea</taxon>
        <taxon>Araneidae</taxon>
        <taxon>Larinioides</taxon>
    </lineage>
</organism>
<dbReference type="Proteomes" id="UP001497382">
    <property type="component" value="Unassembled WGS sequence"/>
</dbReference>
<keyword evidence="3" id="KW-1185">Reference proteome</keyword>
<evidence type="ECO:0000313" key="3">
    <source>
        <dbReference type="Proteomes" id="UP001497382"/>
    </source>
</evidence>
<sequence length="95" mass="11031">AQETTKRYLLYEQDKEEKVVKVLHNNIQILEEAFKELVAVQSEELRDFTDLVVDVLSSEDIHASEYNQDESSEQHESGLEKKKSSSKFTKEQIEA</sequence>
<evidence type="ECO:0000313" key="2">
    <source>
        <dbReference type="EMBL" id="CAL1300446.1"/>
    </source>
</evidence>
<feature type="non-terminal residue" evidence="2">
    <location>
        <position position="95"/>
    </location>
</feature>
<name>A0AAV2BVZ6_9ARAC</name>
<feature type="non-terminal residue" evidence="2">
    <location>
        <position position="1"/>
    </location>
</feature>
<protein>
    <submittedName>
        <fullName evidence="2">Uncharacterized protein</fullName>
    </submittedName>
</protein>
<gene>
    <name evidence="2" type="ORF">LARSCL_LOCUS21943</name>
</gene>
<feature type="compositionally biased region" description="Basic and acidic residues" evidence="1">
    <location>
        <begin position="72"/>
        <end position="95"/>
    </location>
</feature>
<feature type="region of interest" description="Disordered" evidence="1">
    <location>
        <begin position="64"/>
        <end position="95"/>
    </location>
</feature>
<dbReference type="EMBL" id="CAXIEN010000555">
    <property type="protein sequence ID" value="CAL1300446.1"/>
    <property type="molecule type" value="Genomic_DNA"/>
</dbReference>
<proteinExistence type="predicted"/>